<dbReference type="GO" id="GO:0016740">
    <property type="term" value="F:transferase activity"/>
    <property type="evidence" value="ECO:0007669"/>
    <property type="project" value="UniProtKB-KW"/>
</dbReference>
<dbReference type="AlphaFoldDB" id="A0A081MZX9"/>
<dbReference type="InterPro" id="IPR014729">
    <property type="entry name" value="Rossmann-like_a/b/a_fold"/>
</dbReference>
<evidence type="ECO:0000313" key="3">
    <source>
        <dbReference type="Proteomes" id="UP000028073"/>
    </source>
</evidence>
<gene>
    <name evidence="2" type="ORF">GZ78_28610</name>
</gene>
<name>A0A081MZX9_9GAMM</name>
<dbReference type="SUPFAM" id="SSF52402">
    <property type="entry name" value="Adenine nucleotide alpha hydrolases-like"/>
    <property type="match status" value="1"/>
</dbReference>
<proteinExistence type="predicted"/>
<dbReference type="eggNOG" id="COG0037">
    <property type="taxonomic scope" value="Bacteria"/>
</dbReference>
<evidence type="ECO:0000256" key="1">
    <source>
        <dbReference type="ARBA" id="ARBA00022679"/>
    </source>
</evidence>
<protein>
    <recommendedName>
        <fullName evidence="4">tRNA(Ile)-lysidine/2-thiocytidine synthase N-terminal domain-containing protein</fullName>
    </recommendedName>
</protein>
<dbReference type="GO" id="GO:0002143">
    <property type="term" value="P:tRNA wobble position uridine thiolation"/>
    <property type="evidence" value="ECO:0007669"/>
    <property type="project" value="TreeGrafter"/>
</dbReference>
<accession>A0A081MZX9</accession>
<evidence type="ECO:0008006" key="4">
    <source>
        <dbReference type="Google" id="ProtNLM"/>
    </source>
</evidence>
<dbReference type="GO" id="GO:0000049">
    <property type="term" value="F:tRNA binding"/>
    <property type="evidence" value="ECO:0007669"/>
    <property type="project" value="TreeGrafter"/>
</dbReference>
<sequence>MNPVKVLLKDRLDQVHALNAVAGTPLRQFLKQKYIPRDSIICYVNNEIIDDQTYIIKQSEEVVLDMVRAYQLPEYCRTLRLWEDGSVEATPENSESVYTKNVLWFNDSGICDLKETQFNKEEFIQYVNDMFVQGVMDKSLIKEGGSIVLALSGGRDSLALLYLLRINKDRLPKHHIIGVTVAETVAAPEDMKRAKEAITNLDVTDYTILPLEYVNETMRFKNGFGTAIEKVLTTEGRGHSITLWHHVMRSCIERFARERGVFNISFGYHFEDLLASVFRSYTLGTLIGETAPIRTWGEFTHVSPLWTITKKELTLYLNFVAPETHSKQGSPTDYDRGDHNRDINYFMTDLLSSVWPGLGFNMFESLERLTDNYAIKQPRFDTCENCNITYTHAYGEDVDQRKYKHVCNHCSHLIEVGEISILRPVR</sequence>
<evidence type="ECO:0000313" key="2">
    <source>
        <dbReference type="EMBL" id="KEQ11752.1"/>
    </source>
</evidence>
<keyword evidence="3" id="KW-1185">Reference proteome</keyword>
<comment type="caution">
    <text evidence="2">The sequence shown here is derived from an EMBL/GenBank/DDBJ whole genome shotgun (WGS) entry which is preliminary data.</text>
</comment>
<keyword evidence="1" id="KW-0808">Transferase</keyword>
<dbReference type="RefSeq" id="WP_034843202.1">
    <property type="nucleotide sequence ID" value="NZ_JOKH01000013.1"/>
</dbReference>
<dbReference type="Gene3D" id="3.40.50.620">
    <property type="entry name" value="HUPs"/>
    <property type="match status" value="1"/>
</dbReference>
<dbReference type="STRING" id="1137799.GZ78_28610"/>
<dbReference type="GO" id="GO:0002144">
    <property type="term" value="C:cytosolic tRNA wobble base thiouridylase complex"/>
    <property type="evidence" value="ECO:0007669"/>
    <property type="project" value="TreeGrafter"/>
</dbReference>
<dbReference type="Proteomes" id="UP000028073">
    <property type="component" value="Unassembled WGS sequence"/>
</dbReference>
<dbReference type="PANTHER" id="PTHR11807:SF12">
    <property type="entry name" value="CYTOPLASMIC TRNA 2-THIOLATION PROTEIN 1"/>
    <property type="match status" value="1"/>
</dbReference>
<dbReference type="OrthoDB" id="5167680at2"/>
<dbReference type="PANTHER" id="PTHR11807">
    <property type="entry name" value="ATPASES OF THE PP SUPERFAMILY-RELATED"/>
    <property type="match status" value="1"/>
</dbReference>
<dbReference type="EMBL" id="JOKH01000013">
    <property type="protein sequence ID" value="KEQ11752.1"/>
    <property type="molecule type" value="Genomic_DNA"/>
</dbReference>
<organism evidence="2 3">
    <name type="scientific">Endozoicomonas numazuensis</name>
    <dbReference type="NCBI Taxonomy" id="1137799"/>
    <lineage>
        <taxon>Bacteria</taxon>
        <taxon>Pseudomonadati</taxon>
        <taxon>Pseudomonadota</taxon>
        <taxon>Gammaproteobacteria</taxon>
        <taxon>Oceanospirillales</taxon>
        <taxon>Endozoicomonadaceae</taxon>
        <taxon>Endozoicomonas</taxon>
    </lineage>
</organism>
<reference evidence="2 3" key="1">
    <citation type="submission" date="2014-06" db="EMBL/GenBank/DDBJ databases">
        <title>Whole Genome Sequences of Three Symbiotic Endozoicomonas Bacteria.</title>
        <authorList>
            <person name="Neave M.J."/>
            <person name="Apprill A."/>
            <person name="Voolstra C.R."/>
        </authorList>
    </citation>
    <scope>NUCLEOTIDE SEQUENCE [LARGE SCALE GENOMIC DNA]</scope>
    <source>
        <strain evidence="2 3">DSM 25634</strain>
    </source>
</reference>